<gene>
    <name evidence="2" type="ORF">BU16DRAFT_598986</name>
</gene>
<organism evidence="2 3">
    <name type="scientific">Lophium mytilinum</name>
    <dbReference type="NCBI Taxonomy" id="390894"/>
    <lineage>
        <taxon>Eukaryota</taxon>
        <taxon>Fungi</taxon>
        <taxon>Dikarya</taxon>
        <taxon>Ascomycota</taxon>
        <taxon>Pezizomycotina</taxon>
        <taxon>Dothideomycetes</taxon>
        <taxon>Pleosporomycetidae</taxon>
        <taxon>Mytilinidiales</taxon>
        <taxon>Mytilinidiaceae</taxon>
        <taxon>Lophium</taxon>
    </lineage>
</organism>
<feature type="compositionally biased region" description="Low complexity" evidence="1">
    <location>
        <begin position="1"/>
        <end position="30"/>
    </location>
</feature>
<dbReference type="Proteomes" id="UP000799750">
    <property type="component" value="Unassembled WGS sequence"/>
</dbReference>
<dbReference type="OrthoDB" id="5419508at2759"/>
<accession>A0A6A6R9G0</accession>
<sequence length="471" mass="52691">MSSSYSRTSTMNSESATSSKSMGSGSGVFSIAEPGPTSLPPIASPAQFRRHPALHESLAKQRIIKTANYLVLHETNSAALIKQEKEGDAITLKYLLERLHAGKLCPGPVTPMHRNDINHPSQRALRYITATTAERPLSDFEDVWYLAIAKIQDLHTHFQKFMEHPILQLRILHYLGPKLEDNMIPFTVRMLYDYLSSAWTKLTDPSLMHALDKAVVYNRIKHAQAIALSPTFDPFDNSPQRTALTRARFRVRGRLSDDAFAGIWDCANRSVAMIRADVNWKYRALVGEEKRVSGQAIRSPDCECHALCLCQAGCYMEPDERCACKRSAQFRAEALAQDARREEGLDVSTPGVVVPLRSSGMSTVGVVPPPPLFSGMERARMPSDHAAEEVMKTLERMCAPKTAEAGARREEGWEAESPSRKAKTVVKSVVFAEWEAEREQKEWMNAGIVVEREGRFKRAVGKLMRSLSHNK</sequence>
<feature type="region of interest" description="Disordered" evidence="1">
    <location>
        <begin position="1"/>
        <end position="45"/>
    </location>
</feature>
<name>A0A6A6R9G0_9PEZI</name>
<protein>
    <submittedName>
        <fullName evidence="2">Uncharacterized protein</fullName>
    </submittedName>
</protein>
<dbReference type="AlphaFoldDB" id="A0A6A6R9G0"/>
<evidence type="ECO:0000256" key="1">
    <source>
        <dbReference type="SAM" id="MobiDB-lite"/>
    </source>
</evidence>
<evidence type="ECO:0000313" key="3">
    <source>
        <dbReference type="Proteomes" id="UP000799750"/>
    </source>
</evidence>
<evidence type="ECO:0000313" key="2">
    <source>
        <dbReference type="EMBL" id="KAF2501126.1"/>
    </source>
</evidence>
<reference evidence="2" key="1">
    <citation type="journal article" date="2020" name="Stud. Mycol.">
        <title>101 Dothideomycetes genomes: a test case for predicting lifestyles and emergence of pathogens.</title>
        <authorList>
            <person name="Haridas S."/>
            <person name="Albert R."/>
            <person name="Binder M."/>
            <person name="Bloem J."/>
            <person name="Labutti K."/>
            <person name="Salamov A."/>
            <person name="Andreopoulos B."/>
            <person name="Baker S."/>
            <person name="Barry K."/>
            <person name="Bills G."/>
            <person name="Bluhm B."/>
            <person name="Cannon C."/>
            <person name="Castanera R."/>
            <person name="Culley D."/>
            <person name="Daum C."/>
            <person name="Ezra D."/>
            <person name="Gonzalez J."/>
            <person name="Henrissat B."/>
            <person name="Kuo A."/>
            <person name="Liang C."/>
            <person name="Lipzen A."/>
            <person name="Lutzoni F."/>
            <person name="Magnuson J."/>
            <person name="Mondo S."/>
            <person name="Nolan M."/>
            <person name="Ohm R."/>
            <person name="Pangilinan J."/>
            <person name="Park H.-J."/>
            <person name="Ramirez L."/>
            <person name="Alfaro M."/>
            <person name="Sun H."/>
            <person name="Tritt A."/>
            <person name="Yoshinaga Y."/>
            <person name="Zwiers L.-H."/>
            <person name="Turgeon B."/>
            <person name="Goodwin S."/>
            <person name="Spatafora J."/>
            <person name="Crous P."/>
            <person name="Grigoriev I."/>
        </authorList>
    </citation>
    <scope>NUCLEOTIDE SEQUENCE</scope>
    <source>
        <strain evidence="2">CBS 269.34</strain>
    </source>
</reference>
<dbReference type="EMBL" id="MU004182">
    <property type="protein sequence ID" value="KAF2501126.1"/>
    <property type="molecule type" value="Genomic_DNA"/>
</dbReference>
<keyword evidence="3" id="KW-1185">Reference proteome</keyword>
<proteinExistence type="predicted"/>